<evidence type="ECO:0000313" key="1">
    <source>
        <dbReference type="EMBL" id="CAD6993426.1"/>
    </source>
</evidence>
<sequence>MNFPSSTSSYQFNLAHQVYHNNSSNNQVYPSAPVPLTEEKFEQEKFLQYQSSRISERTVSFLLAFRVNKSFCT</sequence>
<accession>A0A811U5G0</accession>
<reference evidence="1" key="1">
    <citation type="submission" date="2020-11" db="EMBL/GenBank/DDBJ databases">
        <authorList>
            <person name="Whitehead M."/>
        </authorList>
    </citation>
    <scope>NUCLEOTIDE SEQUENCE</scope>
    <source>
        <strain evidence="1">EGII</strain>
    </source>
</reference>
<keyword evidence="2" id="KW-1185">Reference proteome</keyword>
<organism evidence="1 2">
    <name type="scientific">Ceratitis capitata</name>
    <name type="common">Mediterranean fruit fly</name>
    <name type="synonym">Tephritis capitata</name>
    <dbReference type="NCBI Taxonomy" id="7213"/>
    <lineage>
        <taxon>Eukaryota</taxon>
        <taxon>Metazoa</taxon>
        <taxon>Ecdysozoa</taxon>
        <taxon>Arthropoda</taxon>
        <taxon>Hexapoda</taxon>
        <taxon>Insecta</taxon>
        <taxon>Pterygota</taxon>
        <taxon>Neoptera</taxon>
        <taxon>Endopterygota</taxon>
        <taxon>Diptera</taxon>
        <taxon>Brachycera</taxon>
        <taxon>Muscomorpha</taxon>
        <taxon>Tephritoidea</taxon>
        <taxon>Tephritidae</taxon>
        <taxon>Ceratitis</taxon>
        <taxon>Ceratitis</taxon>
    </lineage>
</organism>
<protein>
    <submittedName>
        <fullName evidence="1">(Mediterranean fruit fly) hypothetical protein</fullName>
    </submittedName>
</protein>
<dbReference type="Proteomes" id="UP000606786">
    <property type="component" value="Unassembled WGS sequence"/>
</dbReference>
<gene>
    <name evidence="1" type="ORF">CCAP1982_LOCUS2241</name>
</gene>
<proteinExistence type="predicted"/>
<dbReference type="AlphaFoldDB" id="A0A811U5G0"/>
<dbReference type="EMBL" id="CAJHJT010000001">
    <property type="protein sequence ID" value="CAD6993426.1"/>
    <property type="molecule type" value="Genomic_DNA"/>
</dbReference>
<evidence type="ECO:0000313" key="2">
    <source>
        <dbReference type="Proteomes" id="UP000606786"/>
    </source>
</evidence>
<name>A0A811U5G0_CERCA</name>
<comment type="caution">
    <text evidence="1">The sequence shown here is derived from an EMBL/GenBank/DDBJ whole genome shotgun (WGS) entry which is preliminary data.</text>
</comment>